<proteinExistence type="predicted"/>
<evidence type="ECO:0000256" key="2">
    <source>
        <dbReference type="SAM" id="MobiDB-lite"/>
    </source>
</evidence>
<reference evidence="3 4" key="1">
    <citation type="journal article" date="2024" name="Science">
        <title>Giant polyketide synthase enzymes in the biosynthesis of giant marine polyether toxins.</title>
        <authorList>
            <person name="Fallon T.R."/>
            <person name="Shende V.V."/>
            <person name="Wierzbicki I.H."/>
            <person name="Pendleton A.L."/>
            <person name="Watervoot N.F."/>
            <person name="Auber R.P."/>
            <person name="Gonzalez D.J."/>
            <person name="Wisecaver J.H."/>
            <person name="Moore B.S."/>
        </authorList>
    </citation>
    <scope>NUCLEOTIDE SEQUENCE [LARGE SCALE GENOMIC DNA]</scope>
    <source>
        <strain evidence="3 4">12B1</strain>
    </source>
</reference>
<feature type="coiled-coil region" evidence="1">
    <location>
        <begin position="165"/>
        <end position="199"/>
    </location>
</feature>
<protein>
    <recommendedName>
        <fullName evidence="5">Peroxin-14</fullName>
    </recommendedName>
</protein>
<dbReference type="AlphaFoldDB" id="A0AB34K8D2"/>
<dbReference type="Proteomes" id="UP001515480">
    <property type="component" value="Unassembled WGS sequence"/>
</dbReference>
<evidence type="ECO:0000256" key="1">
    <source>
        <dbReference type="SAM" id="Coils"/>
    </source>
</evidence>
<keyword evidence="4" id="KW-1185">Reference proteome</keyword>
<evidence type="ECO:0008006" key="5">
    <source>
        <dbReference type="Google" id="ProtNLM"/>
    </source>
</evidence>
<comment type="caution">
    <text evidence="3">The sequence shown here is derived from an EMBL/GenBank/DDBJ whole genome shotgun (WGS) entry which is preliminary data.</text>
</comment>
<sequence>MAFRAGISRGLGSAAGISVIGYQALPNSWRSSSLDEFIASLLNSATAQLKGLSSSPSASGLAAPAQSAELSGLLLSQQALSRTIEHLLSVQARSNTRAALGWLLPAGVVAALVGAWYKWGWEGFGWVSLEQLSEGLESVKHTLGEKILQLKEEVMLRFSQVEEAIRKSSERLQNVDQGVSELREQAERSNSMMSSLESRLGSVERNTHRSARGVELLVHLVSASNLFADADDTSLTMLREFTGALPAPTSTSLSSQRIAPQPLERSTSSFVQMLLSPQLATP</sequence>
<dbReference type="EMBL" id="JBGBPQ010000001">
    <property type="protein sequence ID" value="KAL1529453.1"/>
    <property type="molecule type" value="Genomic_DNA"/>
</dbReference>
<organism evidence="3 4">
    <name type="scientific">Prymnesium parvum</name>
    <name type="common">Toxic golden alga</name>
    <dbReference type="NCBI Taxonomy" id="97485"/>
    <lineage>
        <taxon>Eukaryota</taxon>
        <taxon>Haptista</taxon>
        <taxon>Haptophyta</taxon>
        <taxon>Prymnesiophyceae</taxon>
        <taxon>Prymnesiales</taxon>
        <taxon>Prymnesiaceae</taxon>
        <taxon>Prymnesium</taxon>
    </lineage>
</organism>
<gene>
    <name evidence="3" type="ORF">AB1Y20_000400</name>
</gene>
<name>A0AB34K8D2_PRYPA</name>
<evidence type="ECO:0000313" key="3">
    <source>
        <dbReference type="EMBL" id="KAL1529453.1"/>
    </source>
</evidence>
<feature type="compositionally biased region" description="Polar residues" evidence="2">
    <location>
        <begin position="248"/>
        <end position="266"/>
    </location>
</feature>
<accession>A0AB34K8D2</accession>
<feature type="region of interest" description="Disordered" evidence="2">
    <location>
        <begin position="245"/>
        <end position="266"/>
    </location>
</feature>
<evidence type="ECO:0000313" key="4">
    <source>
        <dbReference type="Proteomes" id="UP001515480"/>
    </source>
</evidence>
<keyword evidence="1" id="KW-0175">Coiled coil</keyword>